<evidence type="ECO:0000259" key="17">
    <source>
        <dbReference type="Pfam" id="PF04757"/>
    </source>
</evidence>
<evidence type="ECO:0000256" key="11">
    <source>
        <dbReference type="ARBA" id="ARBA00022989"/>
    </source>
</evidence>
<dbReference type="Pfam" id="PF04757">
    <property type="entry name" value="Pex2_Pex12"/>
    <property type="match status" value="1"/>
</dbReference>
<organism evidence="18 19">
    <name type="scientific">Trichodelitschia bisporula</name>
    <dbReference type="NCBI Taxonomy" id="703511"/>
    <lineage>
        <taxon>Eukaryota</taxon>
        <taxon>Fungi</taxon>
        <taxon>Dikarya</taxon>
        <taxon>Ascomycota</taxon>
        <taxon>Pezizomycotina</taxon>
        <taxon>Dothideomycetes</taxon>
        <taxon>Dothideomycetes incertae sedis</taxon>
        <taxon>Phaeotrichales</taxon>
        <taxon>Phaeotrichaceae</taxon>
        <taxon>Trichodelitschia</taxon>
    </lineage>
</organism>
<evidence type="ECO:0000313" key="18">
    <source>
        <dbReference type="EMBL" id="KAF2405106.1"/>
    </source>
</evidence>
<dbReference type="GO" id="GO:0005778">
    <property type="term" value="C:peroxisomal membrane"/>
    <property type="evidence" value="ECO:0007669"/>
    <property type="project" value="UniProtKB-SubCell"/>
</dbReference>
<dbReference type="GO" id="GO:0016562">
    <property type="term" value="P:protein import into peroxisome matrix, receptor recycling"/>
    <property type="evidence" value="ECO:0007669"/>
    <property type="project" value="UniProtKB-ARBA"/>
</dbReference>
<evidence type="ECO:0000256" key="4">
    <source>
        <dbReference type="ARBA" id="ARBA00018980"/>
    </source>
</evidence>
<proteinExistence type="inferred from homology"/>
<dbReference type="GO" id="GO:0008270">
    <property type="term" value="F:zinc ion binding"/>
    <property type="evidence" value="ECO:0007669"/>
    <property type="project" value="UniProtKB-KW"/>
</dbReference>
<dbReference type="GO" id="GO:0004842">
    <property type="term" value="F:ubiquitin-protein transferase activity"/>
    <property type="evidence" value="ECO:0007669"/>
    <property type="project" value="TreeGrafter"/>
</dbReference>
<dbReference type="PIRSF" id="PIRSF038074">
    <property type="entry name" value="Peroxisome_assembly_p12"/>
    <property type="match status" value="1"/>
</dbReference>
<sequence>MEFMSALQTGHDDLKPSLFELLSESQLNALLPPSLRYLLALATHRHPRYLIRILNSFDEVYALLQLLVERHYLRTYAASFTEHFYGLKRERVLRVKGSELPRAQLATSEHVRDALHLRTPDVWRNLAIVVGIPYLKRKLDESYEIHGASANLLGRRNTSPPPTTLRARIFALYKTFLRTCYPTLNCAYYMSLLAYNLGYLFNTTKFASPFLALIHTRIRRLSPADHKAFEVLAHTPPAAAARPGQTAWHPRTAARTIGPRLLGGLRLLLPVSIFVLKFLEWWHVSDFARQLARKASEGLELPPPVVAGLPKKSSVALGGKSEGGDAEKEKEKALRRDPPIAAGSLLPILTVAPPGPATSALCPICLGPVVNATAAPSGYVYCYACIHRCGCFETGGCLERAWCCIGGVVF</sequence>
<keyword evidence="6" id="KW-0812">Transmembrane</keyword>
<evidence type="ECO:0000256" key="3">
    <source>
        <dbReference type="ARBA" id="ARBA00008704"/>
    </source>
</evidence>
<keyword evidence="10" id="KW-0653">Protein transport</keyword>
<evidence type="ECO:0000256" key="8">
    <source>
        <dbReference type="ARBA" id="ARBA00022771"/>
    </source>
</evidence>
<evidence type="ECO:0000256" key="6">
    <source>
        <dbReference type="ARBA" id="ARBA00022692"/>
    </source>
</evidence>
<evidence type="ECO:0000256" key="15">
    <source>
        <dbReference type="ARBA" id="ARBA00034505"/>
    </source>
</evidence>
<evidence type="ECO:0000256" key="16">
    <source>
        <dbReference type="SAM" id="MobiDB-lite"/>
    </source>
</evidence>
<dbReference type="PANTHER" id="PTHR12888:SF0">
    <property type="entry name" value="PEROXISOME ASSEMBLY PROTEIN 12"/>
    <property type="match status" value="1"/>
</dbReference>
<comment type="subunit">
    <text evidence="15">Component of the PEX2-PEX10-PEX12 retrotranslocation channel, composed of PEX2, PEX10 and PEX12.</text>
</comment>
<evidence type="ECO:0000256" key="5">
    <source>
        <dbReference type="ARBA" id="ARBA00022448"/>
    </source>
</evidence>
<keyword evidence="13" id="KW-0576">Peroxisome</keyword>
<dbReference type="AlphaFoldDB" id="A0A6G1IAG3"/>
<dbReference type="EMBL" id="ML996687">
    <property type="protein sequence ID" value="KAF2405106.1"/>
    <property type="molecule type" value="Genomic_DNA"/>
</dbReference>
<evidence type="ECO:0000256" key="7">
    <source>
        <dbReference type="ARBA" id="ARBA00022723"/>
    </source>
</evidence>
<dbReference type="InterPro" id="IPR006845">
    <property type="entry name" value="Pex_N"/>
</dbReference>
<evidence type="ECO:0000256" key="12">
    <source>
        <dbReference type="ARBA" id="ARBA00023136"/>
    </source>
</evidence>
<reference evidence="18" key="1">
    <citation type="journal article" date="2020" name="Stud. Mycol.">
        <title>101 Dothideomycetes genomes: a test case for predicting lifestyles and emergence of pathogens.</title>
        <authorList>
            <person name="Haridas S."/>
            <person name="Albert R."/>
            <person name="Binder M."/>
            <person name="Bloem J."/>
            <person name="Labutti K."/>
            <person name="Salamov A."/>
            <person name="Andreopoulos B."/>
            <person name="Baker S."/>
            <person name="Barry K."/>
            <person name="Bills G."/>
            <person name="Bluhm B."/>
            <person name="Cannon C."/>
            <person name="Castanera R."/>
            <person name="Culley D."/>
            <person name="Daum C."/>
            <person name="Ezra D."/>
            <person name="Gonzalez J."/>
            <person name="Henrissat B."/>
            <person name="Kuo A."/>
            <person name="Liang C."/>
            <person name="Lipzen A."/>
            <person name="Lutzoni F."/>
            <person name="Magnuson J."/>
            <person name="Mondo S."/>
            <person name="Nolan M."/>
            <person name="Ohm R."/>
            <person name="Pangilinan J."/>
            <person name="Park H.-J."/>
            <person name="Ramirez L."/>
            <person name="Alfaro M."/>
            <person name="Sun H."/>
            <person name="Tritt A."/>
            <person name="Yoshinaga Y."/>
            <person name="Zwiers L.-H."/>
            <person name="Turgeon B."/>
            <person name="Goodwin S."/>
            <person name="Spatafora J."/>
            <person name="Crous P."/>
            <person name="Grigoriev I."/>
        </authorList>
    </citation>
    <scope>NUCLEOTIDE SEQUENCE</scope>
    <source>
        <strain evidence="18">CBS 262.69</strain>
    </source>
</reference>
<dbReference type="InterPro" id="IPR017375">
    <property type="entry name" value="PEX12"/>
</dbReference>
<comment type="pathway">
    <text evidence="2">Protein modification; protein ubiquitination.</text>
</comment>
<feature type="domain" description="Pex N-terminal" evidence="17">
    <location>
        <begin position="25"/>
        <end position="283"/>
    </location>
</feature>
<protein>
    <recommendedName>
        <fullName evidence="4">Peroxisome assembly protein 12</fullName>
    </recommendedName>
    <alternativeName>
        <fullName evidence="14">Peroxin-12</fullName>
    </alternativeName>
</protein>
<dbReference type="GO" id="GO:1990429">
    <property type="term" value="C:peroxisomal importomer complex"/>
    <property type="evidence" value="ECO:0007669"/>
    <property type="project" value="TreeGrafter"/>
</dbReference>
<keyword evidence="8" id="KW-0863">Zinc-finger</keyword>
<dbReference type="GO" id="GO:0006513">
    <property type="term" value="P:protein monoubiquitination"/>
    <property type="evidence" value="ECO:0007669"/>
    <property type="project" value="TreeGrafter"/>
</dbReference>
<evidence type="ECO:0000256" key="9">
    <source>
        <dbReference type="ARBA" id="ARBA00022833"/>
    </source>
</evidence>
<evidence type="ECO:0000313" key="19">
    <source>
        <dbReference type="Proteomes" id="UP000799640"/>
    </source>
</evidence>
<gene>
    <name evidence="18" type="ORF">EJ06DRAFT_12426</name>
</gene>
<keyword evidence="9" id="KW-0862">Zinc</keyword>
<feature type="region of interest" description="Disordered" evidence="16">
    <location>
        <begin position="310"/>
        <end position="334"/>
    </location>
</feature>
<evidence type="ECO:0000256" key="2">
    <source>
        <dbReference type="ARBA" id="ARBA00004906"/>
    </source>
</evidence>
<dbReference type="Proteomes" id="UP000799640">
    <property type="component" value="Unassembled WGS sequence"/>
</dbReference>
<keyword evidence="7" id="KW-0479">Metal-binding</keyword>
<dbReference type="OrthoDB" id="107372at2759"/>
<evidence type="ECO:0000256" key="1">
    <source>
        <dbReference type="ARBA" id="ARBA00004585"/>
    </source>
</evidence>
<name>A0A6G1IAG3_9PEZI</name>
<keyword evidence="11" id="KW-1133">Transmembrane helix</keyword>
<comment type="subcellular location">
    <subcellularLocation>
        <location evidence="1">Peroxisome membrane</location>
        <topology evidence="1">Multi-pass membrane protein</topology>
    </subcellularLocation>
</comment>
<keyword evidence="12" id="KW-0472">Membrane</keyword>
<comment type="similarity">
    <text evidence="3">Belongs to the pex2/pex10/pex12 family.</text>
</comment>
<feature type="compositionally biased region" description="Basic and acidic residues" evidence="16">
    <location>
        <begin position="322"/>
        <end position="334"/>
    </location>
</feature>
<evidence type="ECO:0000256" key="13">
    <source>
        <dbReference type="ARBA" id="ARBA00023140"/>
    </source>
</evidence>
<dbReference type="SUPFAM" id="SSF57850">
    <property type="entry name" value="RING/U-box"/>
    <property type="match status" value="1"/>
</dbReference>
<keyword evidence="19" id="KW-1185">Reference proteome</keyword>
<keyword evidence="5" id="KW-0813">Transport</keyword>
<evidence type="ECO:0000256" key="14">
    <source>
        <dbReference type="ARBA" id="ARBA00029692"/>
    </source>
</evidence>
<accession>A0A6G1IAG3</accession>
<dbReference type="PANTHER" id="PTHR12888">
    <property type="entry name" value="PEROXISOME ASSEMBLY PROTEIN 12 PEROXIN-12"/>
    <property type="match status" value="1"/>
</dbReference>
<evidence type="ECO:0000256" key="10">
    <source>
        <dbReference type="ARBA" id="ARBA00022927"/>
    </source>
</evidence>